<dbReference type="Gene3D" id="3.40.640.10">
    <property type="entry name" value="Type I PLP-dependent aspartate aminotransferase-like (Major domain)"/>
    <property type="match status" value="1"/>
</dbReference>
<keyword evidence="7" id="KW-1185">Reference proteome</keyword>
<dbReference type="PANTHER" id="PTHR14237">
    <property type="entry name" value="MOLYBDOPTERIN COFACTOR SULFURASE MOSC"/>
    <property type="match status" value="1"/>
</dbReference>
<comment type="caution">
    <text evidence="6">The sequence shown here is derived from an EMBL/GenBank/DDBJ whole genome shotgun (WGS) entry which is preliminary data.</text>
</comment>
<evidence type="ECO:0000256" key="2">
    <source>
        <dbReference type="ARBA" id="ARBA00022898"/>
    </source>
</evidence>
<sequence length="811" mass="89164">MDSTSYNHGVDAIREREFPMLKGSAYLDHAGTTLYPKSLIDRFSADMISNLYGNPHSASSSSQLSARRVDDARLRLLHMFRAEPEEFDVVFVANATAGVKLVLEAFRDRPNGFAYSYHRECHTSLVGAREVASRHRCFSSDNEVEQWLEHQSSWETAQQDHVELFAYPAQSNMNGRRLPLSWCGRARTFRESARQTTFTLLDAAAFVSTSPLDFSNADLAPDFAVLSLYKIFGFPDLGALIIRKSTAPIFAQRRYFGGGTVDMVVCLKEQWHAKKIESLHDQLEDGTLPIHSIVALHSAMDVYNTLFISLEQVSRHSMFLARRLFNGLSSMRHGNGLPVCRMYADASNTYDDPKKQGPIVAFNIQNSQGAWASNFEVERLASIKNIQLRTGGLCNPGGIAAALELSPWEMKENFSAGQRCGNENDVMGGKPTGMIRVSFGAPSTMTDVDRFLAFMEEFFVEETDGESLSAASEPTANSQDSRFFVESLTIYPIKSCAGWKVPMGKAWEVRREGLAWDREWCLVHRGSGAALSQKRYPRMALIRPSIDLEQGFLRVSLGGNCASSAAASEICIPLSADPSYFAGSNGAISTRVCGDVVAAQRYSPSSISDFFSQALGVDCQLARFPAAGGTGASTRHAKAHLGQQQVTAAGQMPGAFPDAAVEKARPILLSNESPILVISRSSVNRLNEQIKASGGKAAEAEVFRANITVAERLQSRPGNEQPYAEDSWEQIVVGQQRFQLLGRCRRCQMICIDQQTGSKNEEPFVTLAKTRRREGKVFFGQHACHVPWAADGSRLAQHPTISVGDAVVPCG</sequence>
<evidence type="ECO:0000256" key="1">
    <source>
        <dbReference type="ARBA" id="ARBA00022679"/>
    </source>
</evidence>
<protein>
    <recommendedName>
        <fullName evidence="4">Molybdenum cofactor sulfurase</fullName>
        <shortName evidence="4">MCS</shortName>
        <shortName evidence="4">MOS</shortName>
        <shortName evidence="4">MoCo sulfurase</shortName>
        <ecNumber evidence="4">2.8.1.9</ecNumber>
    </recommendedName>
    <alternativeName>
        <fullName evidence="4">Molybdenum cofactor sulfurtransferase</fullName>
    </alternativeName>
</protein>
<proteinExistence type="inferred from homology"/>
<dbReference type="EMBL" id="JAGTJR010000003">
    <property type="protein sequence ID" value="KAH7062429.1"/>
    <property type="molecule type" value="Genomic_DNA"/>
</dbReference>
<comment type="cofactor">
    <cofactor evidence="4">
        <name>pyridoxal 5'-phosphate</name>
        <dbReference type="ChEBI" id="CHEBI:597326"/>
    </cofactor>
</comment>
<keyword evidence="3 4" id="KW-0501">Molybdenum cofactor biosynthesis</keyword>
<name>A0ABQ8GQG8_9PEZI</name>
<dbReference type="GO" id="GO:0016740">
    <property type="term" value="F:transferase activity"/>
    <property type="evidence" value="ECO:0007669"/>
    <property type="project" value="UniProtKB-KW"/>
</dbReference>
<evidence type="ECO:0000256" key="4">
    <source>
        <dbReference type="HAMAP-Rule" id="MF_03050"/>
    </source>
</evidence>
<dbReference type="EC" id="2.8.1.9" evidence="4"/>
<dbReference type="HAMAP" id="MF_03050">
    <property type="entry name" value="MOCOS"/>
    <property type="match status" value="1"/>
</dbReference>
<dbReference type="Pfam" id="PF03473">
    <property type="entry name" value="MOSC"/>
    <property type="match status" value="1"/>
</dbReference>
<organism evidence="6 7">
    <name type="scientific">Macrophomina phaseolina</name>
    <dbReference type="NCBI Taxonomy" id="35725"/>
    <lineage>
        <taxon>Eukaryota</taxon>
        <taxon>Fungi</taxon>
        <taxon>Dikarya</taxon>
        <taxon>Ascomycota</taxon>
        <taxon>Pezizomycotina</taxon>
        <taxon>Dothideomycetes</taxon>
        <taxon>Dothideomycetes incertae sedis</taxon>
        <taxon>Botryosphaeriales</taxon>
        <taxon>Botryosphaeriaceae</taxon>
        <taxon>Macrophomina</taxon>
    </lineage>
</organism>
<feature type="modified residue" description="N6-(pyridoxal phosphate)lysine" evidence="4">
    <location>
        <position position="230"/>
    </location>
</feature>
<dbReference type="InterPro" id="IPR028886">
    <property type="entry name" value="MoCo_sulfurase"/>
</dbReference>
<dbReference type="SUPFAM" id="SSF141673">
    <property type="entry name" value="MOSC N-terminal domain-like"/>
    <property type="match status" value="1"/>
</dbReference>
<dbReference type="InterPro" id="IPR005303">
    <property type="entry name" value="MOCOS_middle"/>
</dbReference>
<keyword evidence="1 4" id="KW-0808">Transferase</keyword>
<feature type="active site" evidence="4">
    <location>
        <position position="394"/>
    </location>
</feature>
<comment type="function">
    <text evidence="4">Sulfurates the molybdenum cofactor. Sulfation of molybdenum is essential for xanthine dehydrogenase (XDH) and aldehyde oxidase (ADO) enzymes in which molybdenum cofactor is liganded by 1 oxygen and 1 sulfur atom in active form.</text>
</comment>
<dbReference type="InterPro" id="IPR005302">
    <property type="entry name" value="MoCF_Sase_C"/>
</dbReference>
<dbReference type="Pfam" id="PF03476">
    <property type="entry name" value="MOSC_N"/>
    <property type="match status" value="1"/>
</dbReference>
<accession>A0ABQ8GQG8</accession>
<dbReference type="Pfam" id="PF00266">
    <property type="entry name" value="Aminotran_5"/>
    <property type="match status" value="1"/>
</dbReference>
<evidence type="ECO:0000313" key="7">
    <source>
        <dbReference type="Proteomes" id="UP000774617"/>
    </source>
</evidence>
<evidence type="ECO:0000256" key="3">
    <source>
        <dbReference type="ARBA" id="ARBA00023150"/>
    </source>
</evidence>
<evidence type="ECO:0000313" key="6">
    <source>
        <dbReference type="EMBL" id="KAH7062429.1"/>
    </source>
</evidence>
<dbReference type="InterPro" id="IPR015424">
    <property type="entry name" value="PyrdxlP-dep_Trfase"/>
</dbReference>
<dbReference type="Proteomes" id="UP000774617">
    <property type="component" value="Unassembled WGS sequence"/>
</dbReference>
<dbReference type="SUPFAM" id="SSF53383">
    <property type="entry name" value="PLP-dependent transferases"/>
    <property type="match status" value="1"/>
</dbReference>
<dbReference type="PANTHER" id="PTHR14237:SF80">
    <property type="entry name" value="MOLYBDENUM COFACTOR SULFURASE"/>
    <property type="match status" value="1"/>
</dbReference>
<dbReference type="InterPro" id="IPR000192">
    <property type="entry name" value="Aminotrans_V_dom"/>
</dbReference>
<comment type="catalytic activity">
    <reaction evidence="4">
        <text>Mo-molybdopterin + L-cysteine + AH2 = thio-Mo-molybdopterin + L-alanine + A + H2O</text>
        <dbReference type="Rhea" id="RHEA:42636"/>
        <dbReference type="ChEBI" id="CHEBI:13193"/>
        <dbReference type="ChEBI" id="CHEBI:15377"/>
        <dbReference type="ChEBI" id="CHEBI:17499"/>
        <dbReference type="ChEBI" id="CHEBI:35235"/>
        <dbReference type="ChEBI" id="CHEBI:57972"/>
        <dbReference type="ChEBI" id="CHEBI:71302"/>
        <dbReference type="ChEBI" id="CHEBI:82685"/>
        <dbReference type="EC" id="2.8.1.9"/>
    </reaction>
</comment>
<dbReference type="InterPro" id="IPR015421">
    <property type="entry name" value="PyrdxlP-dep_Trfase_major"/>
</dbReference>
<feature type="domain" description="MOSC" evidence="5">
    <location>
        <begin position="646"/>
        <end position="810"/>
    </location>
</feature>
<gene>
    <name evidence="4" type="primary">hxB</name>
    <name evidence="6" type="ORF">B0J12DRAFT_237828</name>
</gene>
<reference evidence="6 7" key="1">
    <citation type="journal article" date="2021" name="Nat. Commun.">
        <title>Genetic determinants of endophytism in the Arabidopsis root mycobiome.</title>
        <authorList>
            <person name="Mesny F."/>
            <person name="Miyauchi S."/>
            <person name="Thiergart T."/>
            <person name="Pickel B."/>
            <person name="Atanasova L."/>
            <person name="Karlsson M."/>
            <person name="Huettel B."/>
            <person name="Barry K.W."/>
            <person name="Haridas S."/>
            <person name="Chen C."/>
            <person name="Bauer D."/>
            <person name="Andreopoulos W."/>
            <person name="Pangilinan J."/>
            <person name="LaButti K."/>
            <person name="Riley R."/>
            <person name="Lipzen A."/>
            <person name="Clum A."/>
            <person name="Drula E."/>
            <person name="Henrissat B."/>
            <person name="Kohler A."/>
            <person name="Grigoriev I.V."/>
            <person name="Martin F.M."/>
            <person name="Hacquard S."/>
        </authorList>
    </citation>
    <scope>NUCLEOTIDE SEQUENCE [LARGE SCALE GENOMIC DNA]</scope>
    <source>
        <strain evidence="6 7">MPI-SDFR-AT-0080</strain>
    </source>
</reference>
<evidence type="ECO:0000259" key="5">
    <source>
        <dbReference type="PROSITE" id="PS51340"/>
    </source>
</evidence>
<comment type="similarity">
    <text evidence="4">Belongs to the class-V pyridoxal-phosphate-dependent aminotransferase family. MOCOS subfamily.</text>
</comment>
<keyword evidence="2 4" id="KW-0663">Pyridoxal phosphate</keyword>
<dbReference type="PROSITE" id="PS51340">
    <property type="entry name" value="MOSC"/>
    <property type="match status" value="1"/>
</dbReference>